<dbReference type="PRINTS" id="PR00971">
    <property type="entry name" value="RIBOSOMALS10"/>
</dbReference>
<proteinExistence type="inferred from homology"/>
<dbReference type="GO" id="GO:0003735">
    <property type="term" value="F:structural constituent of ribosome"/>
    <property type="evidence" value="ECO:0007669"/>
    <property type="project" value="InterPro"/>
</dbReference>
<dbReference type="AlphaFoldDB" id="A0A645CA23"/>
<dbReference type="SUPFAM" id="SSF54999">
    <property type="entry name" value="Ribosomal protein S10"/>
    <property type="match status" value="1"/>
</dbReference>
<dbReference type="Gene3D" id="3.30.70.600">
    <property type="entry name" value="Ribosomal protein S10 domain"/>
    <property type="match status" value="1"/>
</dbReference>
<gene>
    <name evidence="5" type="primary">rpsJ_34</name>
    <name evidence="5" type="ORF">SDC9_120766</name>
</gene>
<protein>
    <submittedName>
        <fullName evidence="5">30S ribosomal protein S10</fullName>
    </submittedName>
</protein>
<dbReference type="FunFam" id="3.30.70.600:FF:000001">
    <property type="entry name" value="30S ribosomal protein S10"/>
    <property type="match status" value="1"/>
</dbReference>
<dbReference type="NCBIfam" id="TIGR01049">
    <property type="entry name" value="rpsJ_bact"/>
    <property type="match status" value="1"/>
</dbReference>
<feature type="domain" description="Small ribosomal subunit protein uS10" evidence="4">
    <location>
        <begin position="109"/>
        <end position="203"/>
    </location>
</feature>
<dbReference type="GO" id="GO:1990904">
    <property type="term" value="C:ribonucleoprotein complex"/>
    <property type="evidence" value="ECO:0007669"/>
    <property type="project" value="UniProtKB-KW"/>
</dbReference>
<reference evidence="5" key="1">
    <citation type="submission" date="2019-08" db="EMBL/GenBank/DDBJ databases">
        <authorList>
            <person name="Kucharzyk K."/>
            <person name="Murdoch R.W."/>
            <person name="Higgins S."/>
            <person name="Loffler F."/>
        </authorList>
    </citation>
    <scope>NUCLEOTIDE SEQUENCE</scope>
</reference>
<dbReference type="EMBL" id="VSSQ01025564">
    <property type="protein sequence ID" value="MPM73781.1"/>
    <property type="molecule type" value="Genomic_DNA"/>
</dbReference>
<evidence type="ECO:0000256" key="1">
    <source>
        <dbReference type="ARBA" id="ARBA00007102"/>
    </source>
</evidence>
<evidence type="ECO:0000256" key="2">
    <source>
        <dbReference type="ARBA" id="ARBA00022980"/>
    </source>
</evidence>
<accession>A0A645CA23</accession>
<evidence type="ECO:0000313" key="5">
    <source>
        <dbReference type="EMBL" id="MPM73781.1"/>
    </source>
</evidence>
<dbReference type="InterPro" id="IPR027486">
    <property type="entry name" value="Ribosomal_uS10_dom"/>
</dbReference>
<keyword evidence="2 5" id="KW-0689">Ribosomal protein</keyword>
<comment type="caution">
    <text evidence="5">The sequence shown here is derived from an EMBL/GenBank/DDBJ whole genome shotgun (WGS) entry which is preliminary data.</text>
</comment>
<evidence type="ECO:0000259" key="4">
    <source>
        <dbReference type="SMART" id="SM01403"/>
    </source>
</evidence>
<dbReference type="InterPro" id="IPR001848">
    <property type="entry name" value="Ribosomal_uS10"/>
</dbReference>
<evidence type="ECO:0000256" key="3">
    <source>
        <dbReference type="ARBA" id="ARBA00023274"/>
    </source>
</evidence>
<dbReference type="GO" id="GO:0006412">
    <property type="term" value="P:translation"/>
    <property type="evidence" value="ECO:0007669"/>
    <property type="project" value="InterPro"/>
</dbReference>
<keyword evidence="3" id="KW-0687">Ribonucleoprotein</keyword>
<sequence length="204" mass="22950">MRAAYIAVLEWTGRKYVLPVFFMPQSDTHGNVYTRFLTVRSGNAECPGGGAKELRRRKNRVGACAAGIFAQRTLSEPAVRAPRRDSSGTTTSYVLRRKKTMAAQKEMIRIRLKAYDHQLIDQSAEKIVDTAKRTGASVSGPIPLPTKREIVTVLRAVHKYKDSREQFERRTHKRLIDIIKPSAKTVESLMSLELPAGVEIEIKL</sequence>
<dbReference type="SMART" id="SM01403">
    <property type="entry name" value="Ribosomal_S10"/>
    <property type="match status" value="1"/>
</dbReference>
<name>A0A645CA23_9ZZZZ</name>
<organism evidence="5">
    <name type="scientific">bioreactor metagenome</name>
    <dbReference type="NCBI Taxonomy" id="1076179"/>
    <lineage>
        <taxon>unclassified sequences</taxon>
        <taxon>metagenomes</taxon>
        <taxon>ecological metagenomes</taxon>
    </lineage>
</organism>
<dbReference type="InterPro" id="IPR036838">
    <property type="entry name" value="Ribosomal_uS10_dom_sf"/>
</dbReference>
<dbReference type="InterPro" id="IPR018268">
    <property type="entry name" value="Ribosomal_uS10_CS"/>
</dbReference>
<dbReference type="GO" id="GO:0005840">
    <property type="term" value="C:ribosome"/>
    <property type="evidence" value="ECO:0007669"/>
    <property type="project" value="UniProtKB-KW"/>
</dbReference>
<dbReference type="PROSITE" id="PS00361">
    <property type="entry name" value="RIBOSOMAL_S10"/>
    <property type="match status" value="1"/>
</dbReference>
<dbReference type="NCBIfam" id="NF001861">
    <property type="entry name" value="PRK00596.1"/>
    <property type="match status" value="1"/>
</dbReference>
<comment type="similarity">
    <text evidence="1">Belongs to the universal ribosomal protein uS10 family.</text>
</comment>
<dbReference type="PANTHER" id="PTHR11700">
    <property type="entry name" value="30S RIBOSOMAL PROTEIN S10 FAMILY MEMBER"/>
    <property type="match status" value="1"/>
</dbReference>
<dbReference type="HAMAP" id="MF_00508">
    <property type="entry name" value="Ribosomal_uS10"/>
    <property type="match status" value="1"/>
</dbReference>
<dbReference type="GO" id="GO:0003723">
    <property type="term" value="F:RNA binding"/>
    <property type="evidence" value="ECO:0007669"/>
    <property type="project" value="InterPro"/>
</dbReference>
<dbReference type="Pfam" id="PF00338">
    <property type="entry name" value="Ribosomal_S10"/>
    <property type="match status" value="1"/>
</dbReference>